<evidence type="ECO:0000256" key="2">
    <source>
        <dbReference type="ARBA" id="ARBA00022614"/>
    </source>
</evidence>
<dbReference type="Pfam" id="PF08263">
    <property type="entry name" value="LRRNT_2"/>
    <property type="match status" value="1"/>
</dbReference>
<dbReference type="PANTHER" id="PTHR48061">
    <property type="entry name" value="LEUCINE-RICH REPEAT RECEPTOR PROTEIN KINASE EMS1-LIKE-RELATED"/>
    <property type="match status" value="1"/>
</dbReference>
<dbReference type="PANTHER" id="PTHR48061:SF2">
    <property type="entry name" value="RECEPTOR LIKE PROTEIN 30-LIKE"/>
    <property type="match status" value="1"/>
</dbReference>
<evidence type="ECO:0000256" key="3">
    <source>
        <dbReference type="ARBA" id="ARBA00022692"/>
    </source>
</evidence>
<dbReference type="InterPro" id="IPR046956">
    <property type="entry name" value="RLP23-like"/>
</dbReference>
<dbReference type="AlphaFoldDB" id="A0AAN9LTI4"/>
<keyword evidence="6" id="KW-1133">Transmembrane helix</keyword>
<evidence type="ECO:0000256" key="6">
    <source>
        <dbReference type="ARBA" id="ARBA00022989"/>
    </source>
</evidence>
<feature type="domain" description="Leucine-rich repeat-containing N-terminal plant-type" evidence="11">
    <location>
        <begin position="34"/>
        <end position="73"/>
    </location>
</feature>
<dbReference type="Gene3D" id="3.80.10.10">
    <property type="entry name" value="Ribonuclease Inhibitor"/>
    <property type="match status" value="1"/>
</dbReference>
<dbReference type="EMBL" id="JAYMYQ010000004">
    <property type="protein sequence ID" value="KAK7339943.1"/>
    <property type="molecule type" value="Genomic_DNA"/>
</dbReference>
<feature type="signal peptide" evidence="10">
    <location>
        <begin position="1"/>
        <end position="17"/>
    </location>
</feature>
<name>A0AAN9LTI4_CANGL</name>
<gene>
    <name evidence="12" type="ORF">VNO77_20631</name>
</gene>
<evidence type="ECO:0000256" key="4">
    <source>
        <dbReference type="ARBA" id="ARBA00022729"/>
    </source>
</evidence>
<proteinExistence type="predicted"/>
<protein>
    <recommendedName>
        <fullName evidence="11">Leucine-rich repeat-containing N-terminal plant-type domain-containing protein</fullName>
    </recommendedName>
</protein>
<evidence type="ECO:0000259" key="11">
    <source>
        <dbReference type="Pfam" id="PF08263"/>
    </source>
</evidence>
<evidence type="ECO:0000256" key="10">
    <source>
        <dbReference type="SAM" id="SignalP"/>
    </source>
</evidence>
<evidence type="ECO:0000313" key="13">
    <source>
        <dbReference type="Proteomes" id="UP001367508"/>
    </source>
</evidence>
<reference evidence="12 13" key="1">
    <citation type="submission" date="2024-01" db="EMBL/GenBank/DDBJ databases">
        <title>The genomes of 5 underutilized Papilionoideae crops provide insights into root nodulation and disease resistanc.</title>
        <authorList>
            <person name="Jiang F."/>
        </authorList>
    </citation>
    <scope>NUCLEOTIDE SEQUENCE [LARGE SCALE GENOMIC DNA]</scope>
    <source>
        <strain evidence="12">LVBAO_FW01</strain>
        <tissue evidence="12">Leaves</tissue>
    </source>
</reference>
<keyword evidence="2" id="KW-0433">Leucine-rich repeat</keyword>
<comment type="subcellular location">
    <subcellularLocation>
        <location evidence="1">Membrane</location>
        <topology evidence="1">Single-pass type I membrane protein</topology>
    </subcellularLocation>
</comment>
<accession>A0AAN9LTI4</accession>
<dbReference type="InterPro" id="IPR032675">
    <property type="entry name" value="LRR_dom_sf"/>
</dbReference>
<evidence type="ECO:0000256" key="5">
    <source>
        <dbReference type="ARBA" id="ARBA00022737"/>
    </source>
</evidence>
<evidence type="ECO:0000256" key="1">
    <source>
        <dbReference type="ARBA" id="ARBA00004479"/>
    </source>
</evidence>
<organism evidence="12 13">
    <name type="scientific">Canavalia gladiata</name>
    <name type="common">Sword bean</name>
    <name type="synonym">Dolichos gladiatus</name>
    <dbReference type="NCBI Taxonomy" id="3824"/>
    <lineage>
        <taxon>Eukaryota</taxon>
        <taxon>Viridiplantae</taxon>
        <taxon>Streptophyta</taxon>
        <taxon>Embryophyta</taxon>
        <taxon>Tracheophyta</taxon>
        <taxon>Spermatophyta</taxon>
        <taxon>Magnoliopsida</taxon>
        <taxon>eudicotyledons</taxon>
        <taxon>Gunneridae</taxon>
        <taxon>Pentapetalae</taxon>
        <taxon>rosids</taxon>
        <taxon>fabids</taxon>
        <taxon>Fabales</taxon>
        <taxon>Fabaceae</taxon>
        <taxon>Papilionoideae</taxon>
        <taxon>50 kb inversion clade</taxon>
        <taxon>NPAAA clade</taxon>
        <taxon>indigoferoid/millettioid clade</taxon>
        <taxon>Phaseoleae</taxon>
        <taxon>Canavalia</taxon>
    </lineage>
</organism>
<keyword evidence="5" id="KW-0677">Repeat</keyword>
<keyword evidence="7" id="KW-0472">Membrane</keyword>
<dbReference type="GO" id="GO:0016020">
    <property type="term" value="C:membrane"/>
    <property type="evidence" value="ECO:0007669"/>
    <property type="project" value="UniProtKB-SubCell"/>
</dbReference>
<dbReference type="Proteomes" id="UP001367508">
    <property type="component" value="Unassembled WGS sequence"/>
</dbReference>
<dbReference type="InterPro" id="IPR013210">
    <property type="entry name" value="LRR_N_plant-typ"/>
</dbReference>
<evidence type="ECO:0000256" key="9">
    <source>
        <dbReference type="ARBA" id="ARBA00023180"/>
    </source>
</evidence>
<evidence type="ECO:0000313" key="12">
    <source>
        <dbReference type="EMBL" id="KAK7339943.1"/>
    </source>
</evidence>
<keyword evidence="9" id="KW-0325">Glycoprotein</keyword>
<keyword evidence="4 10" id="KW-0732">Signal</keyword>
<keyword evidence="3" id="KW-0812">Transmembrane</keyword>
<keyword evidence="13" id="KW-1185">Reference proteome</keyword>
<comment type="caution">
    <text evidence="12">The sequence shown here is derived from an EMBL/GenBank/DDBJ whole genome shotgun (WGS) entry which is preliminary data.</text>
</comment>
<evidence type="ECO:0000256" key="8">
    <source>
        <dbReference type="ARBA" id="ARBA00023170"/>
    </source>
</evidence>
<evidence type="ECO:0000256" key="7">
    <source>
        <dbReference type="ARBA" id="ARBA00023136"/>
    </source>
</evidence>
<sequence>MRFLLLLLPFFIPFCFTNLRIVTYAATSRCIGHQQLLLLHLKHSLVFNHSKSQKLVHWNQTGDCCQWNGTVCNKGRVIGLDLSEEFIFGGLDNSSLFNLQYLPNLNLAHNTLVL</sequence>
<feature type="chain" id="PRO_5042873827" description="Leucine-rich repeat-containing N-terminal plant-type domain-containing protein" evidence="10">
    <location>
        <begin position="18"/>
        <end position="114"/>
    </location>
</feature>
<keyword evidence="8" id="KW-0675">Receptor</keyword>